<dbReference type="GO" id="GO:0045892">
    <property type="term" value="P:negative regulation of DNA-templated transcription"/>
    <property type="evidence" value="ECO:0007669"/>
    <property type="project" value="TreeGrafter"/>
</dbReference>
<keyword evidence="3" id="KW-0804">Transcription</keyword>
<dbReference type="PRINTS" id="PR00035">
    <property type="entry name" value="HTHGNTR"/>
</dbReference>
<accession>A0A6N2YMP4</accession>
<sequence length="255" mass="27942">MSADACAAPPKDRAIEGILWLIETGSVGFGGRLPAERDLCTRLGVSRTALRGGIRQLCSQGVLESRHGSGTYVLPKKLTHVFQRSGGFSDLVTRAGRMPYSKLLSAELIEADELVAKKMKVAVGSTVFKLSRVRLADEIPVAIETSFTDYARFPGIDAYDYTDDSLFRVIRDEYGVQAAHGVERLSITRLNEREADLLSAEVGTPAFFEQCFNQDSEGSVVEYCRAVNLADRFQYANDDSRSGSASGKVLEWLNS</sequence>
<dbReference type="InterPro" id="IPR000524">
    <property type="entry name" value="Tscrpt_reg_HTH_GntR"/>
</dbReference>
<dbReference type="Gene3D" id="3.40.1410.10">
    <property type="entry name" value="Chorismate lyase-like"/>
    <property type="match status" value="1"/>
</dbReference>
<name>A0A6N2YMP4_9ACTN</name>
<gene>
    <name evidence="5" type="primary">yurK</name>
    <name evidence="5" type="ORF">CILFYP54_01232</name>
</gene>
<dbReference type="GO" id="GO:0003700">
    <property type="term" value="F:DNA-binding transcription factor activity"/>
    <property type="evidence" value="ECO:0007669"/>
    <property type="project" value="InterPro"/>
</dbReference>
<feature type="domain" description="HTH gntR-type" evidence="4">
    <location>
        <begin position="8"/>
        <end position="76"/>
    </location>
</feature>
<reference evidence="5" key="1">
    <citation type="submission" date="2019-11" db="EMBL/GenBank/DDBJ databases">
        <authorList>
            <person name="Feng L."/>
        </authorList>
    </citation>
    <scope>NUCLEOTIDE SEQUENCE</scope>
    <source>
        <strain evidence="5">CintestinalisLFYP54</strain>
    </source>
</reference>
<dbReference type="SUPFAM" id="SSF64288">
    <property type="entry name" value="Chorismate lyase-like"/>
    <property type="match status" value="1"/>
</dbReference>
<dbReference type="SMART" id="SM00345">
    <property type="entry name" value="HTH_GNTR"/>
    <property type="match status" value="1"/>
</dbReference>
<keyword evidence="2" id="KW-0238">DNA-binding</keyword>
<dbReference type="GO" id="GO:0003677">
    <property type="term" value="F:DNA binding"/>
    <property type="evidence" value="ECO:0007669"/>
    <property type="project" value="UniProtKB-KW"/>
</dbReference>
<dbReference type="EMBL" id="CACRTN010000007">
    <property type="protein sequence ID" value="VYT66642.1"/>
    <property type="molecule type" value="Genomic_DNA"/>
</dbReference>
<dbReference type="Pfam" id="PF07702">
    <property type="entry name" value="UTRA"/>
    <property type="match status" value="1"/>
</dbReference>
<evidence type="ECO:0000256" key="3">
    <source>
        <dbReference type="ARBA" id="ARBA00023163"/>
    </source>
</evidence>
<dbReference type="InterPro" id="IPR050679">
    <property type="entry name" value="Bact_HTH_transcr_reg"/>
</dbReference>
<dbReference type="PANTHER" id="PTHR44846">
    <property type="entry name" value="MANNOSYL-D-GLYCERATE TRANSPORT/METABOLISM SYSTEM REPRESSOR MNGR-RELATED"/>
    <property type="match status" value="1"/>
</dbReference>
<keyword evidence="1" id="KW-0805">Transcription regulation</keyword>
<dbReference type="Pfam" id="PF00392">
    <property type="entry name" value="GntR"/>
    <property type="match status" value="1"/>
</dbReference>
<dbReference type="InterPro" id="IPR011663">
    <property type="entry name" value="UTRA"/>
</dbReference>
<dbReference type="InterPro" id="IPR028978">
    <property type="entry name" value="Chorismate_lyase_/UTRA_dom_sf"/>
</dbReference>
<dbReference type="SUPFAM" id="SSF46785">
    <property type="entry name" value="Winged helix' DNA-binding domain"/>
    <property type="match status" value="1"/>
</dbReference>
<proteinExistence type="predicted"/>
<dbReference type="InterPro" id="IPR036390">
    <property type="entry name" value="WH_DNA-bd_sf"/>
</dbReference>
<dbReference type="AlphaFoldDB" id="A0A6N2YMP4"/>
<evidence type="ECO:0000256" key="1">
    <source>
        <dbReference type="ARBA" id="ARBA00023015"/>
    </source>
</evidence>
<dbReference type="PANTHER" id="PTHR44846:SF1">
    <property type="entry name" value="MANNOSYL-D-GLYCERATE TRANSPORT_METABOLISM SYSTEM REPRESSOR MNGR-RELATED"/>
    <property type="match status" value="1"/>
</dbReference>
<dbReference type="CDD" id="cd07377">
    <property type="entry name" value="WHTH_GntR"/>
    <property type="match status" value="1"/>
</dbReference>
<dbReference type="PROSITE" id="PS50949">
    <property type="entry name" value="HTH_GNTR"/>
    <property type="match status" value="1"/>
</dbReference>
<dbReference type="RefSeq" id="WP_421756038.1">
    <property type="nucleotide sequence ID" value="NZ_CACRTN010000007.1"/>
</dbReference>
<evidence type="ECO:0000313" key="5">
    <source>
        <dbReference type="EMBL" id="VYT66642.1"/>
    </source>
</evidence>
<dbReference type="SMART" id="SM00866">
    <property type="entry name" value="UTRA"/>
    <property type="match status" value="1"/>
</dbReference>
<dbReference type="InterPro" id="IPR036388">
    <property type="entry name" value="WH-like_DNA-bd_sf"/>
</dbReference>
<dbReference type="Gene3D" id="1.10.10.10">
    <property type="entry name" value="Winged helix-like DNA-binding domain superfamily/Winged helix DNA-binding domain"/>
    <property type="match status" value="1"/>
</dbReference>
<protein>
    <submittedName>
        <fullName evidence="5">Putative HTH-type transcriptional regulator YurK</fullName>
    </submittedName>
</protein>
<evidence type="ECO:0000256" key="2">
    <source>
        <dbReference type="ARBA" id="ARBA00023125"/>
    </source>
</evidence>
<evidence type="ECO:0000259" key="4">
    <source>
        <dbReference type="PROSITE" id="PS50949"/>
    </source>
</evidence>
<organism evidence="5">
    <name type="scientific">Collinsella intestinalis</name>
    <dbReference type="NCBI Taxonomy" id="147207"/>
    <lineage>
        <taxon>Bacteria</taxon>
        <taxon>Bacillati</taxon>
        <taxon>Actinomycetota</taxon>
        <taxon>Coriobacteriia</taxon>
        <taxon>Coriobacteriales</taxon>
        <taxon>Coriobacteriaceae</taxon>
        <taxon>Collinsella</taxon>
    </lineage>
</organism>